<accession>A0ABX1NY41</accession>
<comment type="caution">
    <text evidence="1">The sequence shown here is derived from an EMBL/GenBank/DDBJ whole genome shotgun (WGS) entry which is preliminary data.</text>
</comment>
<evidence type="ECO:0000313" key="2">
    <source>
        <dbReference type="Proteomes" id="UP000633943"/>
    </source>
</evidence>
<proteinExistence type="predicted"/>
<dbReference type="EMBL" id="WTVP01000054">
    <property type="protein sequence ID" value="NMG16965.1"/>
    <property type="molecule type" value="Genomic_DNA"/>
</dbReference>
<gene>
    <name evidence="1" type="ORF">GPA24_15770</name>
</gene>
<dbReference type="Proteomes" id="UP000633943">
    <property type="component" value="Unassembled WGS sequence"/>
</dbReference>
<keyword evidence="2" id="KW-1185">Reference proteome</keyword>
<dbReference type="RefSeq" id="WP_169203519.1">
    <property type="nucleotide sequence ID" value="NZ_CP059467.1"/>
</dbReference>
<sequence length="130" mass="15525">MLRLFVHDDAEDDLEDLWDQEPEAAARLTVFLEELEGNEDLLDRLSQHDYGAHRGADFHVSKWLEQWKKGKDVWRLKVWDLEDKGMRYRIVYAFLPRKGQYHVLGIVPREFDYDPGHKISRRILAAYENL</sequence>
<organism evidence="1 2">
    <name type="scientific">Aromatoleum bremense</name>
    <dbReference type="NCBI Taxonomy" id="76115"/>
    <lineage>
        <taxon>Bacteria</taxon>
        <taxon>Pseudomonadati</taxon>
        <taxon>Pseudomonadota</taxon>
        <taxon>Betaproteobacteria</taxon>
        <taxon>Rhodocyclales</taxon>
        <taxon>Rhodocyclaceae</taxon>
        <taxon>Aromatoleum</taxon>
    </lineage>
</organism>
<name>A0ABX1NY41_9RHOO</name>
<reference evidence="1 2" key="1">
    <citation type="submission" date="2019-12" db="EMBL/GenBank/DDBJ databases">
        <title>Comparative genomics gives insights into the taxonomy of the Azoarcus-Aromatoleum group and reveals separate origins of nif in the plant-associated Azoarcus and non-plant-associated Aromatoleum sub-groups.</title>
        <authorList>
            <person name="Lafos M."/>
            <person name="Maluk M."/>
            <person name="Batista M."/>
            <person name="Junghare M."/>
            <person name="Carmona M."/>
            <person name="Faoro H."/>
            <person name="Cruz L.M."/>
            <person name="Battistoni F."/>
            <person name="De Souza E."/>
            <person name="Pedrosa F."/>
            <person name="Chen W.-M."/>
            <person name="Poole P.S."/>
            <person name="Dixon R.A."/>
            <person name="James E.K."/>
        </authorList>
    </citation>
    <scope>NUCLEOTIDE SEQUENCE [LARGE SCALE GENOMIC DNA]</scope>
    <source>
        <strain evidence="1 2">PbN1</strain>
    </source>
</reference>
<protein>
    <submittedName>
        <fullName evidence="1">Uncharacterized protein</fullName>
    </submittedName>
</protein>
<evidence type="ECO:0000313" key="1">
    <source>
        <dbReference type="EMBL" id="NMG16965.1"/>
    </source>
</evidence>